<protein>
    <submittedName>
        <fullName evidence="1">Uncharacterized protein</fullName>
    </submittedName>
</protein>
<gene>
    <name evidence="1" type="ORF">Vadar_022747</name>
</gene>
<proteinExistence type="predicted"/>
<accession>A0ACB7XC09</accession>
<sequence>MTATICFFFSFFFLFGSPAAATGREINPLVDLSNAEDLVQLAGYGYEKLSTVLISGALVAVSCHTSGITSKSNWAEVATDEFGDFLIDLPSQFHAIPDLNERCVVKVLRLPENSLCHTAFTGKQPELTLSSSRNSIRTYTAGTIVLTAPNWLADHDIVQFLFCNFDCILFYHMYIAAPVEARCFEMAILAFSRKISSYPLAPTTPLSSTRMIHIWKVTLALLELTSKFAQLSRMGKPLNYRFGTLQDKSESKVVLSESAKYAAGSCGVRSKHLLILQEAFPATKGMMKRHFESVEVVLSAGKITA</sequence>
<organism evidence="1 2">
    <name type="scientific">Vaccinium darrowii</name>
    <dbReference type="NCBI Taxonomy" id="229202"/>
    <lineage>
        <taxon>Eukaryota</taxon>
        <taxon>Viridiplantae</taxon>
        <taxon>Streptophyta</taxon>
        <taxon>Embryophyta</taxon>
        <taxon>Tracheophyta</taxon>
        <taxon>Spermatophyta</taxon>
        <taxon>Magnoliopsida</taxon>
        <taxon>eudicotyledons</taxon>
        <taxon>Gunneridae</taxon>
        <taxon>Pentapetalae</taxon>
        <taxon>asterids</taxon>
        <taxon>Ericales</taxon>
        <taxon>Ericaceae</taxon>
        <taxon>Vaccinioideae</taxon>
        <taxon>Vaccinieae</taxon>
        <taxon>Vaccinium</taxon>
    </lineage>
</organism>
<comment type="caution">
    <text evidence="1">The sequence shown here is derived from an EMBL/GenBank/DDBJ whole genome shotgun (WGS) entry which is preliminary data.</text>
</comment>
<keyword evidence="2" id="KW-1185">Reference proteome</keyword>
<name>A0ACB7XC09_9ERIC</name>
<dbReference type="EMBL" id="CM037156">
    <property type="protein sequence ID" value="KAH7838160.1"/>
    <property type="molecule type" value="Genomic_DNA"/>
</dbReference>
<evidence type="ECO:0000313" key="1">
    <source>
        <dbReference type="EMBL" id="KAH7838160.1"/>
    </source>
</evidence>
<reference evidence="1 2" key="1">
    <citation type="journal article" date="2021" name="Hortic Res">
        <title>High-quality reference genome and annotation aids understanding of berry development for evergreen blueberry (Vaccinium darrowii).</title>
        <authorList>
            <person name="Yu J."/>
            <person name="Hulse-Kemp A.M."/>
            <person name="Babiker E."/>
            <person name="Staton M."/>
        </authorList>
    </citation>
    <scope>NUCLEOTIDE SEQUENCE [LARGE SCALE GENOMIC DNA]</scope>
    <source>
        <strain evidence="2">cv. NJ 8807/NJ 8810</strain>
        <tissue evidence="1">Young leaf</tissue>
    </source>
</reference>
<evidence type="ECO:0000313" key="2">
    <source>
        <dbReference type="Proteomes" id="UP000828048"/>
    </source>
</evidence>
<dbReference type="Proteomes" id="UP000828048">
    <property type="component" value="Chromosome 6"/>
</dbReference>